<organism evidence="3 4">
    <name type="scientific">Aquibium oceanicum</name>
    <dbReference type="NCBI Taxonomy" id="1670800"/>
    <lineage>
        <taxon>Bacteria</taxon>
        <taxon>Pseudomonadati</taxon>
        <taxon>Pseudomonadota</taxon>
        <taxon>Alphaproteobacteria</taxon>
        <taxon>Hyphomicrobiales</taxon>
        <taxon>Phyllobacteriaceae</taxon>
        <taxon>Aquibium</taxon>
    </lineage>
</organism>
<dbReference type="InterPro" id="IPR040079">
    <property type="entry name" value="Glutathione_S-Trfase"/>
</dbReference>
<dbReference type="AlphaFoldDB" id="A0A1L3SRL4"/>
<dbReference type="Proteomes" id="UP000182840">
    <property type="component" value="Chromosome"/>
</dbReference>
<dbReference type="InterPro" id="IPR004045">
    <property type="entry name" value="Glutathione_S-Trfase_N"/>
</dbReference>
<dbReference type="RefSeq" id="WP_072604492.1">
    <property type="nucleotide sequence ID" value="NZ_CP018171.1"/>
</dbReference>
<dbReference type="InterPro" id="IPR036282">
    <property type="entry name" value="Glutathione-S-Trfase_C_sf"/>
</dbReference>
<sequence length="203" mass="23002">MKLFDGGKAPNPRRVRVFLAEKGIEVPLEPIDMGAMGHRSPEVTGRNPLQRLPVLELDDGTILTESVAICRYFEELHPEPALFGRGALGKAKVEMWQRRMELNLLMSIAQAFRHVHPAMKEWEVPQVPEWGEANKPRALDFLRLLDRELAEREFAAGDEYSIADITGMIAMDFMKPARIELPKELGNVRRWYSALSARPSAKA</sequence>
<protein>
    <submittedName>
        <fullName evidence="3">Glutathione S-transferase</fullName>
    </submittedName>
</protein>
<keyword evidence="3" id="KW-0808">Transferase</keyword>
<evidence type="ECO:0000259" key="1">
    <source>
        <dbReference type="PROSITE" id="PS50404"/>
    </source>
</evidence>
<dbReference type="Pfam" id="PF00043">
    <property type="entry name" value="GST_C"/>
    <property type="match status" value="1"/>
</dbReference>
<dbReference type="KEGG" id="meso:BSQ44_12235"/>
<dbReference type="SUPFAM" id="SSF52833">
    <property type="entry name" value="Thioredoxin-like"/>
    <property type="match status" value="1"/>
</dbReference>
<reference evidence="4" key="1">
    <citation type="submission" date="2016-11" db="EMBL/GenBank/DDBJ databases">
        <title>Mesorhizobium oceanicum sp. nov., isolated from deep seawater in South China Sea.</title>
        <authorList>
            <person name="Fu G.-Y."/>
        </authorList>
    </citation>
    <scope>NUCLEOTIDE SEQUENCE [LARGE SCALE GENOMIC DNA]</scope>
    <source>
        <strain evidence="4">B7</strain>
    </source>
</reference>
<dbReference type="Gene3D" id="3.40.30.10">
    <property type="entry name" value="Glutaredoxin"/>
    <property type="match status" value="1"/>
</dbReference>
<feature type="domain" description="GST C-terminal" evidence="2">
    <location>
        <begin position="86"/>
        <end position="203"/>
    </location>
</feature>
<accession>A0A1L3SRL4</accession>
<dbReference type="CDD" id="cd03051">
    <property type="entry name" value="GST_N_GTT2_like"/>
    <property type="match status" value="1"/>
</dbReference>
<dbReference type="SFLD" id="SFLDG00358">
    <property type="entry name" value="Main_(cytGST)"/>
    <property type="match status" value="1"/>
</dbReference>
<dbReference type="SFLD" id="SFLDS00019">
    <property type="entry name" value="Glutathione_Transferase_(cytos"/>
    <property type="match status" value="1"/>
</dbReference>
<dbReference type="PANTHER" id="PTHR44051">
    <property type="entry name" value="GLUTATHIONE S-TRANSFERASE-RELATED"/>
    <property type="match status" value="1"/>
</dbReference>
<dbReference type="PROSITE" id="PS50404">
    <property type="entry name" value="GST_NTER"/>
    <property type="match status" value="1"/>
</dbReference>
<dbReference type="PANTHER" id="PTHR44051:SF8">
    <property type="entry name" value="GLUTATHIONE S-TRANSFERASE GSTA"/>
    <property type="match status" value="1"/>
</dbReference>
<dbReference type="InterPro" id="IPR036249">
    <property type="entry name" value="Thioredoxin-like_sf"/>
</dbReference>
<evidence type="ECO:0000313" key="3">
    <source>
        <dbReference type="EMBL" id="APH72044.1"/>
    </source>
</evidence>
<dbReference type="InterPro" id="IPR010987">
    <property type="entry name" value="Glutathione-S-Trfase_C-like"/>
</dbReference>
<keyword evidence="4" id="KW-1185">Reference proteome</keyword>
<dbReference type="OrthoDB" id="5293590at2"/>
<name>A0A1L3SRL4_9HYPH</name>
<evidence type="ECO:0000259" key="2">
    <source>
        <dbReference type="PROSITE" id="PS50405"/>
    </source>
</evidence>
<dbReference type="GO" id="GO:0016740">
    <property type="term" value="F:transferase activity"/>
    <property type="evidence" value="ECO:0007669"/>
    <property type="project" value="UniProtKB-KW"/>
</dbReference>
<dbReference type="InterPro" id="IPR004046">
    <property type="entry name" value="GST_C"/>
</dbReference>
<dbReference type="InterPro" id="IPR034345">
    <property type="entry name" value="Gtt2-like_N"/>
</dbReference>
<feature type="domain" description="GST N-terminal" evidence="1">
    <location>
        <begin position="1"/>
        <end position="81"/>
    </location>
</feature>
<dbReference type="SUPFAM" id="SSF47616">
    <property type="entry name" value="GST C-terminal domain-like"/>
    <property type="match status" value="1"/>
</dbReference>
<gene>
    <name evidence="3" type="ORF">BSQ44_12235</name>
</gene>
<proteinExistence type="predicted"/>
<dbReference type="STRING" id="1670800.BSQ44_12235"/>
<dbReference type="Pfam" id="PF13409">
    <property type="entry name" value="GST_N_2"/>
    <property type="match status" value="1"/>
</dbReference>
<dbReference type="EMBL" id="CP018171">
    <property type="protein sequence ID" value="APH72044.1"/>
    <property type="molecule type" value="Genomic_DNA"/>
</dbReference>
<dbReference type="Gene3D" id="1.20.1050.10">
    <property type="match status" value="1"/>
</dbReference>
<dbReference type="PROSITE" id="PS50405">
    <property type="entry name" value="GST_CTER"/>
    <property type="match status" value="1"/>
</dbReference>
<dbReference type="InterPro" id="IPR034346">
    <property type="entry name" value="Gtt2-like_C"/>
</dbReference>
<dbReference type="CDD" id="cd03182">
    <property type="entry name" value="GST_C_GTT2_like"/>
    <property type="match status" value="1"/>
</dbReference>
<evidence type="ECO:0000313" key="4">
    <source>
        <dbReference type="Proteomes" id="UP000182840"/>
    </source>
</evidence>